<name>A0ABP1S1E5_9HEXA</name>
<organism evidence="2 3">
    <name type="scientific">Orchesella dallaii</name>
    <dbReference type="NCBI Taxonomy" id="48710"/>
    <lineage>
        <taxon>Eukaryota</taxon>
        <taxon>Metazoa</taxon>
        <taxon>Ecdysozoa</taxon>
        <taxon>Arthropoda</taxon>
        <taxon>Hexapoda</taxon>
        <taxon>Collembola</taxon>
        <taxon>Entomobryomorpha</taxon>
        <taxon>Entomobryoidea</taxon>
        <taxon>Orchesellidae</taxon>
        <taxon>Orchesellinae</taxon>
        <taxon>Orchesella</taxon>
    </lineage>
</organism>
<feature type="region of interest" description="Disordered" evidence="1">
    <location>
        <begin position="1"/>
        <end position="44"/>
    </location>
</feature>
<reference evidence="2 3" key="1">
    <citation type="submission" date="2024-08" db="EMBL/GenBank/DDBJ databases">
        <authorList>
            <person name="Cucini C."/>
            <person name="Frati F."/>
        </authorList>
    </citation>
    <scope>NUCLEOTIDE SEQUENCE [LARGE SCALE GENOMIC DNA]</scope>
</reference>
<gene>
    <name evidence="2" type="ORF">ODALV1_LOCUS28675</name>
</gene>
<accession>A0ABP1S1E5</accession>
<proteinExistence type="predicted"/>
<evidence type="ECO:0000313" key="3">
    <source>
        <dbReference type="Proteomes" id="UP001642540"/>
    </source>
</evidence>
<keyword evidence="3" id="KW-1185">Reference proteome</keyword>
<evidence type="ECO:0000256" key="1">
    <source>
        <dbReference type="SAM" id="MobiDB-lite"/>
    </source>
</evidence>
<sequence length="67" mass="7350">MPDRECTNYQADCEGAEKSTRSTLPVTFDKDKEAEQHPPSTHTTILSTTKYSNVLSSFGIDSLAINA</sequence>
<comment type="caution">
    <text evidence="2">The sequence shown here is derived from an EMBL/GenBank/DDBJ whole genome shotgun (WGS) entry which is preliminary data.</text>
</comment>
<protein>
    <submittedName>
        <fullName evidence="2">Uncharacterized protein</fullName>
    </submittedName>
</protein>
<dbReference type="Proteomes" id="UP001642540">
    <property type="component" value="Unassembled WGS sequence"/>
</dbReference>
<evidence type="ECO:0000313" key="2">
    <source>
        <dbReference type="EMBL" id="CAL8141347.1"/>
    </source>
</evidence>
<dbReference type="EMBL" id="CAXLJM020000146">
    <property type="protein sequence ID" value="CAL8141347.1"/>
    <property type="molecule type" value="Genomic_DNA"/>
</dbReference>